<dbReference type="CDD" id="cd11065">
    <property type="entry name" value="CYP64-like"/>
    <property type="match status" value="1"/>
</dbReference>
<dbReference type="InterPro" id="IPR001128">
    <property type="entry name" value="Cyt_P450"/>
</dbReference>
<accession>A0A409XSS7</accession>
<dbReference type="GO" id="GO:0004497">
    <property type="term" value="F:monooxygenase activity"/>
    <property type="evidence" value="ECO:0007669"/>
    <property type="project" value="UniProtKB-KW"/>
</dbReference>
<dbReference type="PANTHER" id="PTHR46300:SF7">
    <property type="entry name" value="P450, PUTATIVE (EUROFUNG)-RELATED"/>
    <property type="match status" value="1"/>
</dbReference>
<evidence type="ECO:0000256" key="3">
    <source>
        <dbReference type="ARBA" id="ARBA00010617"/>
    </source>
</evidence>
<dbReference type="EMBL" id="NHYD01000605">
    <property type="protein sequence ID" value="PPQ93761.1"/>
    <property type="molecule type" value="Genomic_DNA"/>
</dbReference>
<dbReference type="InterPro" id="IPR002401">
    <property type="entry name" value="Cyt_P450_E_grp-I"/>
</dbReference>
<comment type="similarity">
    <text evidence="3 10">Belongs to the cytochrome P450 family.</text>
</comment>
<dbReference type="Gene3D" id="1.10.630.10">
    <property type="entry name" value="Cytochrome P450"/>
    <property type="match status" value="1"/>
</dbReference>
<dbReference type="GO" id="GO:0005506">
    <property type="term" value="F:iron ion binding"/>
    <property type="evidence" value="ECO:0007669"/>
    <property type="project" value="InterPro"/>
</dbReference>
<evidence type="ECO:0000256" key="7">
    <source>
        <dbReference type="ARBA" id="ARBA00023004"/>
    </source>
</evidence>
<dbReference type="STRING" id="93625.A0A409XSS7"/>
<dbReference type="PANTHER" id="PTHR46300">
    <property type="entry name" value="P450, PUTATIVE (EUROFUNG)-RELATED-RELATED"/>
    <property type="match status" value="1"/>
</dbReference>
<evidence type="ECO:0000313" key="12">
    <source>
        <dbReference type="Proteomes" id="UP000283269"/>
    </source>
</evidence>
<dbReference type="InParanoid" id="A0A409XSS7"/>
<dbReference type="SUPFAM" id="SSF48264">
    <property type="entry name" value="Cytochrome P450"/>
    <property type="match status" value="1"/>
</dbReference>
<evidence type="ECO:0000256" key="10">
    <source>
        <dbReference type="RuleBase" id="RU000461"/>
    </source>
</evidence>
<evidence type="ECO:0000256" key="1">
    <source>
        <dbReference type="ARBA" id="ARBA00001971"/>
    </source>
</evidence>
<dbReference type="GO" id="GO:0020037">
    <property type="term" value="F:heme binding"/>
    <property type="evidence" value="ECO:0007669"/>
    <property type="project" value="InterPro"/>
</dbReference>
<dbReference type="GO" id="GO:0016705">
    <property type="term" value="F:oxidoreductase activity, acting on paired donors, with incorporation or reduction of molecular oxygen"/>
    <property type="evidence" value="ECO:0007669"/>
    <property type="project" value="InterPro"/>
</dbReference>
<keyword evidence="6 10" id="KW-0560">Oxidoreductase</keyword>
<dbReference type="PROSITE" id="PS00086">
    <property type="entry name" value="CYTOCHROME_P450"/>
    <property type="match status" value="1"/>
</dbReference>
<evidence type="ECO:0000256" key="8">
    <source>
        <dbReference type="ARBA" id="ARBA00023033"/>
    </source>
</evidence>
<evidence type="ECO:0000313" key="11">
    <source>
        <dbReference type="EMBL" id="PPQ93761.1"/>
    </source>
</evidence>
<sequence>MSVLDLFAGIAFVWTLYLYLKARRTQLPLPPGPKRLPIIGNLLDMPRTLEWEVYHKWCKELATDILHLDAGGTHVIVLDSYHAAEEMLEKKSTIYSGRPRLPMVNELMGWDFNFGFMDYGDRWRRSRRLMHNAFHPSAAKKYRPHELKSARTFLRRLLDDSNDIMGDLRLLSGDAVLSATYGLEISSKHDKYITMAEAGLEPVLTALIPGTFLVDVIPALKYVPDWLPGAGFKRKAREWRQLALKMRDTPYEHAKRKVEEGTSPVSFCSMSLRKVDEDLDRNAQEDDIKSVAGTLYGAGADSVMAAVATCILALLNHPEILKRAQEQIDSVIKPGHLPDFEDEPALPFVTAVIRESMRWRDVTPLGLPHLSHAEGEYKGYRIPRGSIILANSWAMLHDESIYPEPFVFKPDRFLTADGQLDKSVRDPGHAIWGFGRRICPGRYMAASSIWITVASFIAAFDIEKVDETGGITHGYSSGVIRIPLPFKCSIRPRTKAVEDFIRATEREEY</sequence>
<dbReference type="InterPro" id="IPR036396">
    <property type="entry name" value="Cyt_P450_sf"/>
</dbReference>
<proteinExistence type="inferred from homology"/>
<evidence type="ECO:0000256" key="9">
    <source>
        <dbReference type="PIRSR" id="PIRSR602401-1"/>
    </source>
</evidence>
<comment type="caution">
    <text evidence="11">The sequence shown here is derived from an EMBL/GenBank/DDBJ whole genome shotgun (WGS) entry which is preliminary data.</text>
</comment>
<evidence type="ECO:0000256" key="4">
    <source>
        <dbReference type="ARBA" id="ARBA00022617"/>
    </source>
</evidence>
<evidence type="ECO:0008006" key="13">
    <source>
        <dbReference type="Google" id="ProtNLM"/>
    </source>
</evidence>
<protein>
    <recommendedName>
        <fullName evidence="13">Cytochrome P450</fullName>
    </recommendedName>
</protein>
<name>A0A409XSS7_PSICY</name>
<reference evidence="11 12" key="1">
    <citation type="journal article" date="2018" name="Evol. Lett.">
        <title>Horizontal gene cluster transfer increased hallucinogenic mushroom diversity.</title>
        <authorList>
            <person name="Reynolds H.T."/>
            <person name="Vijayakumar V."/>
            <person name="Gluck-Thaler E."/>
            <person name="Korotkin H.B."/>
            <person name="Matheny P.B."/>
            <person name="Slot J.C."/>
        </authorList>
    </citation>
    <scope>NUCLEOTIDE SEQUENCE [LARGE SCALE GENOMIC DNA]</scope>
    <source>
        <strain evidence="11 12">2631</strain>
    </source>
</reference>
<comment type="cofactor">
    <cofactor evidence="1 9">
        <name>heme</name>
        <dbReference type="ChEBI" id="CHEBI:30413"/>
    </cofactor>
</comment>
<feature type="binding site" description="axial binding residue" evidence="9">
    <location>
        <position position="439"/>
    </location>
    <ligand>
        <name>heme</name>
        <dbReference type="ChEBI" id="CHEBI:30413"/>
    </ligand>
    <ligandPart>
        <name>Fe</name>
        <dbReference type="ChEBI" id="CHEBI:18248"/>
    </ligandPart>
</feature>
<dbReference type="AlphaFoldDB" id="A0A409XSS7"/>
<organism evidence="11 12">
    <name type="scientific">Psilocybe cyanescens</name>
    <dbReference type="NCBI Taxonomy" id="93625"/>
    <lineage>
        <taxon>Eukaryota</taxon>
        <taxon>Fungi</taxon>
        <taxon>Dikarya</taxon>
        <taxon>Basidiomycota</taxon>
        <taxon>Agaricomycotina</taxon>
        <taxon>Agaricomycetes</taxon>
        <taxon>Agaricomycetidae</taxon>
        <taxon>Agaricales</taxon>
        <taxon>Agaricineae</taxon>
        <taxon>Strophariaceae</taxon>
        <taxon>Psilocybe</taxon>
    </lineage>
</organism>
<keyword evidence="4 9" id="KW-0349">Heme</keyword>
<evidence type="ECO:0000256" key="6">
    <source>
        <dbReference type="ARBA" id="ARBA00023002"/>
    </source>
</evidence>
<comment type="pathway">
    <text evidence="2">Secondary metabolite biosynthesis.</text>
</comment>
<keyword evidence="5 9" id="KW-0479">Metal-binding</keyword>
<dbReference type="InterPro" id="IPR050364">
    <property type="entry name" value="Cytochrome_P450_fung"/>
</dbReference>
<dbReference type="InterPro" id="IPR017972">
    <property type="entry name" value="Cyt_P450_CS"/>
</dbReference>
<evidence type="ECO:0000256" key="2">
    <source>
        <dbReference type="ARBA" id="ARBA00005179"/>
    </source>
</evidence>
<evidence type="ECO:0000256" key="5">
    <source>
        <dbReference type="ARBA" id="ARBA00022723"/>
    </source>
</evidence>
<keyword evidence="7 9" id="KW-0408">Iron</keyword>
<gene>
    <name evidence="11" type="ORF">CVT25_008141</name>
</gene>
<dbReference type="OrthoDB" id="2789670at2759"/>
<dbReference type="Proteomes" id="UP000283269">
    <property type="component" value="Unassembled WGS sequence"/>
</dbReference>
<dbReference type="Pfam" id="PF00067">
    <property type="entry name" value="p450"/>
    <property type="match status" value="1"/>
</dbReference>
<dbReference type="PRINTS" id="PR00463">
    <property type="entry name" value="EP450I"/>
</dbReference>
<keyword evidence="12" id="KW-1185">Reference proteome</keyword>
<keyword evidence="8 10" id="KW-0503">Monooxygenase</keyword>